<name>A0AAD5KV29_9CRUS</name>
<dbReference type="Proteomes" id="UP000820818">
    <property type="component" value="Unassembled WGS sequence"/>
</dbReference>
<keyword evidence="3" id="KW-1185">Reference proteome</keyword>
<comment type="caution">
    <text evidence="2">The sequence shown here is derived from an EMBL/GenBank/DDBJ whole genome shotgun (WGS) entry which is preliminary data.</text>
</comment>
<organism evidence="2 3">
    <name type="scientific">Daphnia sinensis</name>
    <dbReference type="NCBI Taxonomy" id="1820382"/>
    <lineage>
        <taxon>Eukaryota</taxon>
        <taxon>Metazoa</taxon>
        <taxon>Ecdysozoa</taxon>
        <taxon>Arthropoda</taxon>
        <taxon>Crustacea</taxon>
        <taxon>Branchiopoda</taxon>
        <taxon>Diplostraca</taxon>
        <taxon>Cladocera</taxon>
        <taxon>Anomopoda</taxon>
        <taxon>Daphniidae</taxon>
        <taxon>Daphnia</taxon>
        <taxon>Daphnia similis group</taxon>
    </lineage>
</organism>
<feature type="transmembrane region" description="Helical" evidence="1">
    <location>
        <begin position="264"/>
        <end position="281"/>
    </location>
</feature>
<accession>A0AAD5KV29</accession>
<keyword evidence="1" id="KW-0812">Transmembrane</keyword>
<keyword evidence="1" id="KW-1133">Transmembrane helix</keyword>
<evidence type="ECO:0000313" key="3">
    <source>
        <dbReference type="Proteomes" id="UP000820818"/>
    </source>
</evidence>
<evidence type="ECO:0000313" key="2">
    <source>
        <dbReference type="EMBL" id="KAI9550130.1"/>
    </source>
</evidence>
<dbReference type="AlphaFoldDB" id="A0AAD5KV29"/>
<evidence type="ECO:0000256" key="1">
    <source>
        <dbReference type="SAM" id="Phobius"/>
    </source>
</evidence>
<reference evidence="2" key="1">
    <citation type="submission" date="2022-05" db="EMBL/GenBank/DDBJ databases">
        <title>A multi-omics perspective on studying reproductive biology in Daphnia sinensis.</title>
        <authorList>
            <person name="Jia J."/>
        </authorList>
    </citation>
    <scope>NUCLEOTIDE SEQUENCE</scope>
    <source>
        <strain evidence="2">WSL</strain>
    </source>
</reference>
<proteinExistence type="predicted"/>
<keyword evidence="1" id="KW-0472">Membrane</keyword>
<gene>
    <name evidence="2" type="ORF">GHT06_006584</name>
</gene>
<protein>
    <submittedName>
        <fullName evidence="2">Uncharacterized protein</fullName>
    </submittedName>
</protein>
<dbReference type="EMBL" id="WJBH02000184">
    <property type="protein sequence ID" value="KAI9550130.1"/>
    <property type="molecule type" value="Genomic_DNA"/>
</dbReference>
<sequence length="398" mass="47575">MSSSQRLASVGGKYTQKLYFDPRADQSSTGGYWITDKKLRQKLSNLIDKDEVIQDAYVYSNPLSKRQWTNGKLYHAFVIIQTMNWWWSMEKNMERITIQRSKDIESVRDMYQRKKRTTGRSPWTWIRKIKTTQGRNTTINELINYIWRKDVLNKDYHVLYANCQKFAALLFDRIKSFEEQVYFDEAADESPSRSTGFYMTVDKAFEEVKRCGGSESFTKQEDYKFRVPFIRHVYNYCRFHTQLDFIFEMCFCGFLMSFITFCRGYYSVAIFTFTCIFLWMLPDLLLSVFDYCFDGGKYHLVMIFEQQGTFWSLEQLNTTLVIHRTKDKDVLLNECQRHPRRTSLKSSKMVEGLHWKNMNEAMEYFCKIQKNKVDVFPSLKDNNVIFLLYKKCKRKNTA</sequence>
<dbReference type="PANTHER" id="PTHR33173:SF2">
    <property type="entry name" value="MYND-TYPE DOMAIN-CONTAINING PROTEIN"/>
    <property type="match status" value="1"/>
</dbReference>
<dbReference type="PANTHER" id="PTHR33173">
    <property type="match status" value="1"/>
</dbReference>